<evidence type="ECO:0000256" key="3">
    <source>
        <dbReference type="ARBA" id="ARBA00022516"/>
    </source>
</evidence>
<dbReference type="Pfam" id="PF00487">
    <property type="entry name" value="FA_desaturase"/>
    <property type="match status" value="1"/>
</dbReference>
<evidence type="ECO:0000256" key="12">
    <source>
        <dbReference type="SAM" id="Phobius"/>
    </source>
</evidence>
<feature type="domain" description="Fatty acid desaturase" evidence="13">
    <location>
        <begin position="15"/>
        <end position="218"/>
    </location>
</feature>
<evidence type="ECO:0000259" key="13">
    <source>
        <dbReference type="Pfam" id="PF00487"/>
    </source>
</evidence>
<dbReference type="Proteomes" id="UP000676565">
    <property type="component" value="Unassembled WGS sequence"/>
</dbReference>
<comment type="caution">
    <text evidence="14">The sequence shown here is derived from an EMBL/GenBank/DDBJ whole genome shotgun (WGS) entry which is preliminary data.</text>
</comment>
<feature type="transmembrane region" description="Helical" evidence="12">
    <location>
        <begin position="46"/>
        <end position="67"/>
    </location>
</feature>
<feature type="transmembrane region" description="Helical" evidence="12">
    <location>
        <begin position="133"/>
        <end position="161"/>
    </location>
</feature>
<evidence type="ECO:0000256" key="6">
    <source>
        <dbReference type="ARBA" id="ARBA00022989"/>
    </source>
</evidence>
<protein>
    <submittedName>
        <fullName evidence="14">Acyl-CoA desaturase</fullName>
    </submittedName>
</protein>
<evidence type="ECO:0000256" key="2">
    <source>
        <dbReference type="ARBA" id="ARBA00008749"/>
    </source>
</evidence>
<evidence type="ECO:0000313" key="14">
    <source>
        <dbReference type="EMBL" id="MBP3957868.1"/>
    </source>
</evidence>
<gene>
    <name evidence="14" type="ORF">J8F10_21655</name>
</gene>
<dbReference type="RefSeq" id="WP_210657337.1">
    <property type="nucleotide sequence ID" value="NZ_JAGKQQ010000001.1"/>
</dbReference>
<evidence type="ECO:0000256" key="1">
    <source>
        <dbReference type="ARBA" id="ARBA00004141"/>
    </source>
</evidence>
<feature type="transmembrane region" description="Helical" evidence="12">
    <location>
        <begin position="12"/>
        <end position="34"/>
    </location>
</feature>
<evidence type="ECO:0000256" key="4">
    <source>
        <dbReference type="ARBA" id="ARBA00022692"/>
    </source>
</evidence>
<dbReference type="InterPro" id="IPR005804">
    <property type="entry name" value="FA_desaturase_dom"/>
</dbReference>
<keyword evidence="10 12" id="KW-0472">Membrane</keyword>
<proteinExistence type="inferred from homology"/>
<keyword evidence="4 12" id="KW-0812">Transmembrane</keyword>
<evidence type="ECO:0000256" key="8">
    <source>
        <dbReference type="ARBA" id="ARBA00023004"/>
    </source>
</evidence>
<sequence>MAIFFLPDPETGVVVCAATYFVRMFLLSAAYHRYFAHRSYNTSRPVQFLLGLFGLLTMQNGPLWWAATHRNHHRHADTPDDLHSPRYHGFLYAHSLWFLDRKNRATDLSAVPDLAKYPELRWLNSRVSTNLAVAAYAAGLYALFGWTGFVWGFCVSTVLLLHTTHWIQSISHSAGGYRRFATPDESRNHWVLGVVSLGEWHNNHHHSPGSARQGWAWWEPDVTWAVLRVLSWFRLVWDVREFPADQLHRATAGDAPAARSGG</sequence>
<organism evidence="14 15">
    <name type="scientific">Gemmata palustris</name>
    <dbReference type="NCBI Taxonomy" id="2822762"/>
    <lineage>
        <taxon>Bacteria</taxon>
        <taxon>Pseudomonadati</taxon>
        <taxon>Planctomycetota</taxon>
        <taxon>Planctomycetia</taxon>
        <taxon>Gemmatales</taxon>
        <taxon>Gemmataceae</taxon>
        <taxon>Gemmata</taxon>
    </lineage>
</organism>
<keyword evidence="3" id="KW-0444">Lipid biosynthesis</keyword>
<dbReference type="EMBL" id="JAGKQQ010000001">
    <property type="protein sequence ID" value="MBP3957868.1"/>
    <property type="molecule type" value="Genomic_DNA"/>
</dbReference>
<keyword evidence="7" id="KW-0560">Oxidoreductase</keyword>
<dbReference type="PANTHER" id="PTHR11351">
    <property type="entry name" value="ACYL-COA DESATURASE"/>
    <property type="match status" value="1"/>
</dbReference>
<dbReference type="InterPro" id="IPR015876">
    <property type="entry name" value="Acyl-CoA_DS"/>
</dbReference>
<keyword evidence="15" id="KW-1185">Reference proteome</keyword>
<keyword evidence="5" id="KW-0276">Fatty acid metabolism</keyword>
<evidence type="ECO:0000256" key="11">
    <source>
        <dbReference type="ARBA" id="ARBA00023160"/>
    </source>
</evidence>
<dbReference type="CDD" id="cd03505">
    <property type="entry name" value="Delta9-FADS-like"/>
    <property type="match status" value="1"/>
</dbReference>
<evidence type="ECO:0000256" key="5">
    <source>
        <dbReference type="ARBA" id="ARBA00022832"/>
    </source>
</evidence>
<evidence type="ECO:0000313" key="15">
    <source>
        <dbReference type="Proteomes" id="UP000676565"/>
    </source>
</evidence>
<comment type="subcellular location">
    <subcellularLocation>
        <location evidence="1">Membrane</location>
        <topology evidence="1">Multi-pass membrane protein</topology>
    </subcellularLocation>
</comment>
<keyword evidence="9" id="KW-0443">Lipid metabolism</keyword>
<reference evidence="14 15" key="1">
    <citation type="submission" date="2021-04" db="EMBL/GenBank/DDBJ databases">
        <authorList>
            <person name="Ivanova A."/>
        </authorList>
    </citation>
    <scope>NUCLEOTIDE SEQUENCE [LARGE SCALE GENOMIC DNA]</scope>
    <source>
        <strain evidence="14 15">G18</strain>
    </source>
</reference>
<name>A0ABS5BYB3_9BACT</name>
<keyword evidence="6 12" id="KW-1133">Transmembrane helix</keyword>
<keyword evidence="8" id="KW-0408">Iron</keyword>
<comment type="similarity">
    <text evidence="2">Belongs to the fatty acid desaturase type 2 family.</text>
</comment>
<evidence type="ECO:0000256" key="7">
    <source>
        <dbReference type="ARBA" id="ARBA00023002"/>
    </source>
</evidence>
<evidence type="ECO:0000256" key="10">
    <source>
        <dbReference type="ARBA" id="ARBA00023136"/>
    </source>
</evidence>
<accession>A0ABS5BYB3</accession>
<dbReference type="PANTHER" id="PTHR11351:SF31">
    <property type="entry name" value="DESATURASE 1, ISOFORM A-RELATED"/>
    <property type="match status" value="1"/>
</dbReference>
<evidence type="ECO:0000256" key="9">
    <source>
        <dbReference type="ARBA" id="ARBA00023098"/>
    </source>
</evidence>
<keyword evidence="11" id="KW-0275">Fatty acid biosynthesis</keyword>